<reference evidence="2" key="1">
    <citation type="submission" date="2022-11" db="UniProtKB">
        <authorList>
            <consortium name="WormBaseParasite"/>
        </authorList>
    </citation>
    <scope>IDENTIFICATION</scope>
</reference>
<protein>
    <submittedName>
        <fullName evidence="2">Gustatory receptor</fullName>
    </submittedName>
</protein>
<evidence type="ECO:0000313" key="1">
    <source>
        <dbReference type="Proteomes" id="UP000887580"/>
    </source>
</evidence>
<accession>A0AC35F1Z3</accession>
<organism evidence="1 2">
    <name type="scientific">Panagrolaimus sp. PS1159</name>
    <dbReference type="NCBI Taxonomy" id="55785"/>
    <lineage>
        <taxon>Eukaryota</taxon>
        <taxon>Metazoa</taxon>
        <taxon>Ecdysozoa</taxon>
        <taxon>Nematoda</taxon>
        <taxon>Chromadorea</taxon>
        <taxon>Rhabditida</taxon>
        <taxon>Tylenchina</taxon>
        <taxon>Panagrolaimomorpha</taxon>
        <taxon>Panagrolaimoidea</taxon>
        <taxon>Panagrolaimidae</taxon>
        <taxon>Panagrolaimus</taxon>
    </lineage>
</organism>
<dbReference type="WBParaSite" id="PS1159_v2.g12980.t1">
    <property type="protein sequence ID" value="PS1159_v2.g12980.t1"/>
    <property type="gene ID" value="PS1159_v2.g12980"/>
</dbReference>
<evidence type="ECO:0000313" key="2">
    <source>
        <dbReference type="WBParaSite" id="PS1159_v2.g12980.t1"/>
    </source>
</evidence>
<proteinExistence type="predicted"/>
<dbReference type="Proteomes" id="UP000887580">
    <property type="component" value="Unplaced"/>
</dbReference>
<name>A0AC35F1Z3_9BILA</name>
<sequence>MDFIANWAFTIIQAQVEVDGQYLYVRSGNMAIEYRGRWKCIHVGLYAVFYTVSHFSLPIQSLTRYFIVCWNKSLPTYMIYSMYLFIGGYATIAGTIFSLHFIPVENNAVILERLSALSFWSKNYTYSFCYFPIKNNSQMSKKTMEMQRQLGFRIILEAIIPTFSAMDTVILCIVVLFLSKYEGGLFVLMYLPYSFVSIINCLATIIAIKNYRQTVLGWIKCSKNVSVSHSSTGFGGSLVIPNVNVTELSSTIQ</sequence>